<reference evidence="2" key="1">
    <citation type="submission" date="2023-08" db="EMBL/GenBank/DDBJ databases">
        <authorList>
            <person name="Chen Y."/>
            <person name="Shah S."/>
            <person name="Dougan E. K."/>
            <person name="Thang M."/>
            <person name="Chan C."/>
        </authorList>
    </citation>
    <scope>NUCLEOTIDE SEQUENCE</scope>
</reference>
<gene>
    <name evidence="2" type="ORF">EVOR1521_LOCUS7985</name>
</gene>
<feature type="chain" id="PRO_5041248806" evidence="1">
    <location>
        <begin position="16"/>
        <end position="413"/>
    </location>
</feature>
<dbReference type="GO" id="GO:0016810">
    <property type="term" value="F:hydrolase activity, acting on carbon-nitrogen (but not peptide) bonds"/>
    <property type="evidence" value="ECO:0007669"/>
    <property type="project" value="TreeGrafter"/>
</dbReference>
<accession>A0AA36MP14</accession>
<dbReference type="Proteomes" id="UP001178507">
    <property type="component" value="Unassembled WGS sequence"/>
</dbReference>
<evidence type="ECO:0000256" key="1">
    <source>
        <dbReference type="SAM" id="SignalP"/>
    </source>
</evidence>
<organism evidence="2 3">
    <name type="scientific">Effrenium voratum</name>
    <dbReference type="NCBI Taxonomy" id="2562239"/>
    <lineage>
        <taxon>Eukaryota</taxon>
        <taxon>Sar</taxon>
        <taxon>Alveolata</taxon>
        <taxon>Dinophyceae</taxon>
        <taxon>Suessiales</taxon>
        <taxon>Symbiodiniaceae</taxon>
        <taxon>Effrenium</taxon>
    </lineage>
</organism>
<keyword evidence="1" id="KW-0732">Signal</keyword>
<dbReference type="PANTHER" id="PTHR28583">
    <property type="entry name" value="ACID AMIDASE"/>
    <property type="match status" value="1"/>
</dbReference>
<dbReference type="EMBL" id="CAUJNA010000668">
    <property type="protein sequence ID" value="CAJ1379890.1"/>
    <property type="molecule type" value="Genomic_DNA"/>
</dbReference>
<comment type="caution">
    <text evidence="2">The sequence shown here is derived from an EMBL/GenBank/DDBJ whole genome shotgun (WGS) entry which is preliminary data.</text>
</comment>
<sequence length="413" mass="45270">MARLLSFAVALGVAAQKVSEHGLLEYEVDLSAAPEQRYTQVLEHFLEKRGDKAFRSTYDAWEKGLSLLLPDVWGAEVVAQSQRRWWEALSASHPAAAAEIRALGVKLKLGHVKLAALVSIYPLLNIAPKSPSDAPSEFSSACTSSLLALPGGVLHGRSLDYEPRGPMADTAVVVHHKRSTKVQYSCLQPLVYPTALQWFTCVRPKAFSLSVNARSRGIFMESNTTFDELLRRVSSSYLLGEIAEKAMGASSYEEALQILVSLPALSSNYFILAGAAGQGAIVTRFGNSSSADVWSLNSSKDLSDGQPSWLRVQTNIDHWVGFGKSYSTHRRQHMLDLMRTASRAQFEAAYFTSQALPGSETRTSPEDTGAILRPSTIATVFMDPNAEDVDLAQWHVWNATPRILPPKEFLAFA</sequence>
<name>A0AA36MP14_9DINO</name>
<protein>
    <submittedName>
        <fullName evidence="2">Uncharacterized protein</fullName>
    </submittedName>
</protein>
<evidence type="ECO:0000313" key="2">
    <source>
        <dbReference type="EMBL" id="CAJ1379890.1"/>
    </source>
</evidence>
<keyword evidence="3" id="KW-1185">Reference proteome</keyword>
<dbReference type="PANTHER" id="PTHR28583:SF4">
    <property type="entry name" value="N-ACYLETHANOLAMINE-HYDROLYZING ACID AMIDASE"/>
    <property type="match status" value="1"/>
</dbReference>
<evidence type="ECO:0000313" key="3">
    <source>
        <dbReference type="Proteomes" id="UP001178507"/>
    </source>
</evidence>
<proteinExistence type="predicted"/>
<feature type="signal peptide" evidence="1">
    <location>
        <begin position="1"/>
        <end position="15"/>
    </location>
</feature>
<dbReference type="Gene3D" id="3.60.60.10">
    <property type="entry name" value="Penicillin V Acylase, Chain A"/>
    <property type="match status" value="1"/>
</dbReference>
<dbReference type="AlphaFoldDB" id="A0AA36MP14"/>